<name>A0A9N7YUZ3_PLEPL</name>
<evidence type="ECO:0000313" key="3">
    <source>
        <dbReference type="EMBL" id="CAB1438636.1"/>
    </source>
</evidence>
<evidence type="ECO:0000313" key="4">
    <source>
        <dbReference type="Proteomes" id="UP001153269"/>
    </source>
</evidence>
<reference evidence="3" key="1">
    <citation type="submission" date="2020-03" db="EMBL/GenBank/DDBJ databases">
        <authorList>
            <person name="Weist P."/>
        </authorList>
    </citation>
    <scope>NUCLEOTIDE SEQUENCE</scope>
</reference>
<keyword evidence="2" id="KW-1133">Transmembrane helix</keyword>
<organism evidence="3 4">
    <name type="scientific">Pleuronectes platessa</name>
    <name type="common">European plaice</name>
    <dbReference type="NCBI Taxonomy" id="8262"/>
    <lineage>
        <taxon>Eukaryota</taxon>
        <taxon>Metazoa</taxon>
        <taxon>Chordata</taxon>
        <taxon>Craniata</taxon>
        <taxon>Vertebrata</taxon>
        <taxon>Euteleostomi</taxon>
        <taxon>Actinopterygii</taxon>
        <taxon>Neopterygii</taxon>
        <taxon>Teleostei</taxon>
        <taxon>Neoteleostei</taxon>
        <taxon>Acanthomorphata</taxon>
        <taxon>Carangaria</taxon>
        <taxon>Pleuronectiformes</taxon>
        <taxon>Pleuronectoidei</taxon>
        <taxon>Pleuronectidae</taxon>
        <taxon>Pleuronectes</taxon>
    </lineage>
</organism>
<keyword evidence="4" id="KW-1185">Reference proteome</keyword>
<evidence type="ECO:0000256" key="1">
    <source>
        <dbReference type="SAM" id="MobiDB-lite"/>
    </source>
</evidence>
<dbReference type="Proteomes" id="UP001153269">
    <property type="component" value="Unassembled WGS sequence"/>
</dbReference>
<gene>
    <name evidence="3" type="ORF">PLEPLA_LOCUS26525</name>
</gene>
<dbReference type="AlphaFoldDB" id="A0A9N7YUZ3"/>
<keyword evidence="2" id="KW-0812">Transmembrane</keyword>
<keyword evidence="2" id="KW-0472">Membrane</keyword>
<sequence>MRSPKKAQSTETGDNFSARSLVPHGDLCWVEPPQPPPRLMLVIVVLVLVVLVMVVLVLVVLVLVMVEKREIFSLLSFLLLASFTKLSPSYLRISDLCRFSVGRLFFRVPVFPRHVLTSSDSCHLTVPPPPRGGEALQTELPFRDGRRSSKQLDHGSPGGSSRDGYEYNHQGLKDNSLIYYTLVLHLYLRPPLLSLASCSCLNAAFANNTQTCRQFFARLPLKLIQASALTLEESHNIEASSAGVLLCSLAAGTLLRTRPDIIPASRAAGMSRFAHLSRPGRQLGACNAWLCSPVRHGRCIASIAEAARRMRRRNSNVDAPGGDPAPLAATAWRSAAQLSRRDGSKEGRRFKVPLSKAQNPHLLPVDCRRLSL</sequence>
<dbReference type="EMBL" id="CADEAL010002190">
    <property type="protein sequence ID" value="CAB1438636.1"/>
    <property type="molecule type" value="Genomic_DNA"/>
</dbReference>
<feature type="transmembrane region" description="Helical" evidence="2">
    <location>
        <begin position="71"/>
        <end position="91"/>
    </location>
</feature>
<proteinExistence type="predicted"/>
<feature type="transmembrane region" description="Helical" evidence="2">
    <location>
        <begin position="39"/>
        <end position="64"/>
    </location>
</feature>
<accession>A0A9N7YUZ3</accession>
<feature type="region of interest" description="Disordered" evidence="1">
    <location>
        <begin position="145"/>
        <end position="165"/>
    </location>
</feature>
<comment type="caution">
    <text evidence="3">The sequence shown here is derived from an EMBL/GenBank/DDBJ whole genome shotgun (WGS) entry which is preliminary data.</text>
</comment>
<protein>
    <submittedName>
        <fullName evidence="3">Uncharacterized protein</fullName>
    </submittedName>
</protein>
<evidence type="ECO:0000256" key="2">
    <source>
        <dbReference type="SAM" id="Phobius"/>
    </source>
</evidence>